<evidence type="ECO:0000256" key="4">
    <source>
        <dbReference type="ARBA" id="ARBA00040565"/>
    </source>
</evidence>
<proteinExistence type="inferred from homology"/>
<comment type="similarity">
    <text evidence="1">Belongs to the universal ribosomal protein uL4 family.</text>
</comment>
<dbReference type="GO" id="GO:0006412">
    <property type="term" value="P:translation"/>
    <property type="evidence" value="ECO:0007669"/>
    <property type="project" value="InterPro"/>
</dbReference>
<dbReference type="AlphaFoldDB" id="A0AA38HD10"/>
<dbReference type="RefSeq" id="XP_052947883.1">
    <property type="nucleotide sequence ID" value="XM_053092017.1"/>
</dbReference>
<keyword evidence="2 6" id="KW-0689">Ribosomal protein</keyword>
<dbReference type="GO" id="GO:1990904">
    <property type="term" value="C:ribonucleoprotein complex"/>
    <property type="evidence" value="ECO:0007669"/>
    <property type="project" value="UniProtKB-KW"/>
</dbReference>
<dbReference type="GO" id="GO:0003735">
    <property type="term" value="F:structural constituent of ribosome"/>
    <property type="evidence" value="ECO:0007669"/>
    <property type="project" value="InterPro"/>
</dbReference>
<comment type="caution">
    <text evidence="6">The sequence shown here is derived from an EMBL/GenBank/DDBJ whole genome shotgun (WGS) entry which is preliminary data.</text>
</comment>
<accession>A0AA38HD10</accession>
<dbReference type="Proteomes" id="UP001164286">
    <property type="component" value="Unassembled WGS sequence"/>
</dbReference>
<evidence type="ECO:0000313" key="6">
    <source>
        <dbReference type="EMBL" id="KAI9638106.1"/>
    </source>
</evidence>
<keyword evidence="7" id="KW-1185">Reference proteome</keyword>
<name>A0AA38HD10_9TREE</name>
<keyword evidence="3" id="KW-0687">Ribonucleoprotein</keyword>
<dbReference type="SUPFAM" id="SSF52166">
    <property type="entry name" value="Ribosomal protein L4"/>
    <property type="match status" value="1"/>
</dbReference>
<feature type="region of interest" description="Disordered" evidence="5">
    <location>
        <begin position="140"/>
        <end position="160"/>
    </location>
</feature>
<evidence type="ECO:0000256" key="1">
    <source>
        <dbReference type="ARBA" id="ARBA00010528"/>
    </source>
</evidence>
<organism evidence="6 7">
    <name type="scientific">Dioszegia hungarica</name>
    <dbReference type="NCBI Taxonomy" id="4972"/>
    <lineage>
        <taxon>Eukaryota</taxon>
        <taxon>Fungi</taxon>
        <taxon>Dikarya</taxon>
        <taxon>Basidiomycota</taxon>
        <taxon>Agaricomycotina</taxon>
        <taxon>Tremellomycetes</taxon>
        <taxon>Tremellales</taxon>
        <taxon>Bulleribasidiaceae</taxon>
        <taxon>Dioszegia</taxon>
    </lineage>
</organism>
<dbReference type="GeneID" id="77731222"/>
<dbReference type="Gene3D" id="3.40.1370.10">
    <property type="match status" value="1"/>
</dbReference>
<dbReference type="EMBL" id="JAKWFO010000003">
    <property type="protein sequence ID" value="KAI9638106.1"/>
    <property type="molecule type" value="Genomic_DNA"/>
</dbReference>
<dbReference type="PANTHER" id="PTHR10746">
    <property type="entry name" value="50S RIBOSOMAL PROTEIN L4"/>
    <property type="match status" value="1"/>
</dbReference>
<dbReference type="InterPro" id="IPR023574">
    <property type="entry name" value="Ribosomal_uL4_dom_sf"/>
</dbReference>
<dbReference type="GO" id="GO:0005840">
    <property type="term" value="C:ribosome"/>
    <property type="evidence" value="ECO:0007669"/>
    <property type="project" value="UniProtKB-KW"/>
</dbReference>
<evidence type="ECO:0000256" key="3">
    <source>
        <dbReference type="ARBA" id="ARBA00023274"/>
    </source>
</evidence>
<evidence type="ECO:0000256" key="2">
    <source>
        <dbReference type="ARBA" id="ARBA00022980"/>
    </source>
</evidence>
<reference evidence="6" key="1">
    <citation type="journal article" date="2022" name="G3 (Bethesda)">
        <title>High quality genome of the basidiomycete yeast Dioszegia hungarica PDD-24b-2 isolated from cloud water.</title>
        <authorList>
            <person name="Jarrige D."/>
            <person name="Haridas S."/>
            <person name="Bleykasten-Grosshans C."/>
            <person name="Joly M."/>
            <person name="Nadalig T."/>
            <person name="Sancelme M."/>
            <person name="Vuilleumier S."/>
            <person name="Grigoriev I.V."/>
            <person name="Amato P."/>
            <person name="Bringel F."/>
        </authorList>
    </citation>
    <scope>NUCLEOTIDE SEQUENCE</scope>
    <source>
        <strain evidence="6">PDD-24b-2</strain>
    </source>
</reference>
<gene>
    <name evidence="6" type="ORF">MKK02DRAFT_42494</name>
</gene>
<sequence length="438" mass="47460">MKRISKLAQTVASAQPSRPLLRPSVLLPSRPIAGPSCLPFLCAQSSRSLSSRSYATTHTVDETRLESADTLEALEADQQDLLYADTAVAAEQPNGRRPLEIPSDVVIPPNVRFEGFENVQEPTPRGFRLHTSPPSLLSPISHPLSSLAAPNPTSPNSSASALSLPPHIFAQPLRRDILHRCVVWYLALLRSGNQSTKTRSTVNYSGRKLRQQKGTGKARVGDASSGMRRGGAPIFALHPRDHTQLLPRKVRALGLATALSSKLSAGLLRVVPDLNEAKWSGTAEARRALCDGLPEFISDASFLDEAAEPEPETTLEVESAVIDANAVETEESGLIRRFGTPSDLSILFVHPPPSSNAELENLEAFTRSVRNLPGVEVLGMDEVEVYHVLKYKWCVLERGVVDGITEMEEGAAGEEVFSMEGMEQALGDMQGEDGRVVI</sequence>
<dbReference type="Pfam" id="PF00573">
    <property type="entry name" value="Ribosomal_L4"/>
    <property type="match status" value="1"/>
</dbReference>
<dbReference type="InterPro" id="IPR013005">
    <property type="entry name" value="Ribosomal_uL4-like"/>
</dbReference>
<protein>
    <recommendedName>
        <fullName evidence="4">Large ribosomal subunit protein uL4m</fullName>
    </recommendedName>
</protein>
<dbReference type="InterPro" id="IPR002136">
    <property type="entry name" value="Ribosomal_uL4"/>
</dbReference>
<evidence type="ECO:0000256" key="5">
    <source>
        <dbReference type="SAM" id="MobiDB-lite"/>
    </source>
</evidence>
<dbReference type="PANTHER" id="PTHR10746:SF6">
    <property type="entry name" value="LARGE RIBOSOMAL SUBUNIT PROTEIN UL4M"/>
    <property type="match status" value="1"/>
</dbReference>
<evidence type="ECO:0000313" key="7">
    <source>
        <dbReference type="Proteomes" id="UP001164286"/>
    </source>
</evidence>